<dbReference type="InterPro" id="IPR027417">
    <property type="entry name" value="P-loop_NTPase"/>
</dbReference>
<name>A0A381DGW7_9BACT</name>
<reference evidence="1 2" key="1">
    <citation type="submission" date="2018-06" db="EMBL/GenBank/DDBJ databases">
        <authorList>
            <consortium name="Pathogen Informatics"/>
            <person name="Doyle S."/>
        </authorList>
    </citation>
    <scope>NUCLEOTIDE SEQUENCE [LARGE SCALE GENOMIC DNA]</scope>
    <source>
        <strain evidence="1 2">NCTC12475</strain>
    </source>
</reference>
<evidence type="ECO:0000313" key="2">
    <source>
        <dbReference type="Proteomes" id="UP000254920"/>
    </source>
</evidence>
<dbReference type="OrthoDB" id="9812140at2"/>
<dbReference type="PANTHER" id="PTHR42935">
    <property type="entry name" value="SLR0930 PROTEIN"/>
    <property type="match status" value="1"/>
</dbReference>
<sequence length="258" mass="29915">MNWDETYAAVYRKSKNALMAVKLCDIDVVNLDDLININEQKEKLLNNTINFINDNGANHALLWGERGCGKSSLVKAVFWKLKDKNLRIIELNKADLENLVDIIDDIRNEKYKFIIFCDDFSFENSDDSYKFLKPVLEGSIQKAPKNVIIYATSNRRHLVSEQKSDNSDVYVTSGELHYGDSVDEKISLSDRFGLWISFYQGSYDEYINIVKHYFLGYKYDEEELIKNAKSFAMLKGSRSGRTAKQFFIEYKNLLESKV</sequence>
<dbReference type="Proteomes" id="UP000254920">
    <property type="component" value="Unassembled WGS sequence"/>
</dbReference>
<protein>
    <submittedName>
        <fullName evidence="1">ABC transporter ATPase</fullName>
    </submittedName>
</protein>
<keyword evidence="2" id="KW-1185">Reference proteome</keyword>
<dbReference type="RefSeq" id="WP_089182368.1">
    <property type="nucleotide sequence ID" value="NZ_CP043427.1"/>
</dbReference>
<dbReference type="EMBL" id="UFVD01000001">
    <property type="protein sequence ID" value="SUX09544.1"/>
    <property type="molecule type" value="Genomic_DNA"/>
</dbReference>
<dbReference type="GeneID" id="93090536"/>
<accession>A0A381DGW7</accession>
<dbReference type="Gene3D" id="3.40.50.300">
    <property type="entry name" value="P-loop containing nucleotide triphosphate hydrolases"/>
    <property type="match status" value="1"/>
</dbReference>
<evidence type="ECO:0000313" key="1">
    <source>
        <dbReference type="EMBL" id="SUX09544.1"/>
    </source>
</evidence>
<dbReference type="SUPFAM" id="SSF52540">
    <property type="entry name" value="P-loop containing nucleoside triphosphate hydrolases"/>
    <property type="match status" value="1"/>
</dbReference>
<dbReference type="InterPro" id="IPR008533">
    <property type="entry name" value="DUF815"/>
</dbReference>
<dbReference type="Pfam" id="PF05673">
    <property type="entry name" value="DUF815"/>
    <property type="match status" value="1"/>
</dbReference>
<proteinExistence type="predicted"/>
<organism evidence="1 2">
    <name type="scientific">Campylobacter sputorum subsp. sputorum</name>
    <dbReference type="NCBI Taxonomy" id="32024"/>
    <lineage>
        <taxon>Bacteria</taxon>
        <taxon>Pseudomonadati</taxon>
        <taxon>Campylobacterota</taxon>
        <taxon>Epsilonproteobacteria</taxon>
        <taxon>Campylobacterales</taxon>
        <taxon>Campylobacteraceae</taxon>
        <taxon>Campylobacter</taxon>
    </lineage>
</organism>
<dbReference type="STRING" id="32024.GCA_000788295_00219"/>
<dbReference type="AlphaFoldDB" id="A0A381DGW7"/>
<dbReference type="PANTHER" id="PTHR42935:SF1">
    <property type="entry name" value="SLR0930 PROTEIN"/>
    <property type="match status" value="1"/>
</dbReference>
<gene>
    <name evidence="1" type="ORF">NCTC12475_00083</name>
</gene>